<dbReference type="PRINTS" id="PR00418">
    <property type="entry name" value="TPI2FAMILY"/>
</dbReference>
<comment type="caution">
    <text evidence="12">The sequence shown here is derived from an EMBL/GenBank/DDBJ whole genome shotgun (WGS) entry which is preliminary data.</text>
</comment>
<dbReference type="GO" id="GO:0046872">
    <property type="term" value="F:metal ion binding"/>
    <property type="evidence" value="ECO:0007669"/>
    <property type="project" value="UniProtKB-KW"/>
</dbReference>
<keyword evidence="9 10" id="KW-0413">Isomerase</keyword>
<dbReference type="InterPro" id="IPR013759">
    <property type="entry name" value="Topo_IIA_B_C"/>
</dbReference>
<comment type="subunit">
    <text evidence="10">Heterotetramer, composed of two GyrA and two GyrB chains. In the heterotetramer, GyrA contains the active site tyrosine that forms a transient covalent intermediate with DNA, while GyrB binds cofactors and catalyzes ATP hydrolysis.</text>
</comment>
<dbReference type="CDD" id="cd16928">
    <property type="entry name" value="HATPase_GyrB-like"/>
    <property type="match status" value="1"/>
</dbReference>
<evidence type="ECO:0000256" key="10">
    <source>
        <dbReference type="HAMAP-Rule" id="MF_01898"/>
    </source>
</evidence>
<feature type="binding site" evidence="10">
    <location>
        <position position="495"/>
    </location>
    <ligand>
        <name>Mg(2+)</name>
        <dbReference type="ChEBI" id="CHEBI:18420"/>
        <label>1</label>
        <note>catalytic</note>
    </ligand>
</feature>
<dbReference type="Gene3D" id="3.30.565.10">
    <property type="entry name" value="Histidine kinase-like ATPase, C-terminal domain"/>
    <property type="match status" value="1"/>
</dbReference>
<comment type="subcellular location">
    <subcellularLocation>
        <location evidence="10">Cytoplasm</location>
    </subcellularLocation>
</comment>
<keyword evidence="3 10" id="KW-0479">Metal-binding</keyword>
<dbReference type="GO" id="GO:0034335">
    <property type="term" value="F:DNA negative supercoiling activity"/>
    <property type="evidence" value="ECO:0007669"/>
    <property type="project" value="UniProtKB-ARBA"/>
</dbReference>
<evidence type="ECO:0000256" key="4">
    <source>
        <dbReference type="ARBA" id="ARBA00022741"/>
    </source>
</evidence>
<dbReference type="GO" id="GO:0005694">
    <property type="term" value="C:chromosome"/>
    <property type="evidence" value="ECO:0007669"/>
    <property type="project" value="InterPro"/>
</dbReference>
<dbReference type="PANTHER" id="PTHR45866:SF1">
    <property type="entry name" value="DNA GYRASE SUBUNIT B, MITOCHONDRIAL"/>
    <property type="match status" value="1"/>
</dbReference>
<dbReference type="EMBL" id="DRTX01000179">
    <property type="protein sequence ID" value="HHF53417.1"/>
    <property type="molecule type" value="Genomic_DNA"/>
</dbReference>
<dbReference type="Pfam" id="PF01751">
    <property type="entry name" value="Toprim"/>
    <property type="match status" value="1"/>
</dbReference>
<dbReference type="Gene3D" id="3.30.230.10">
    <property type="match status" value="1"/>
</dbReference>
<comment type="miscellaneous">
    <text evidence="10">Few gyrases are as efficient as E.coli at forming negative supercoils. Not all organisms have 2 type II topoisomerases; in organisms with a single type II topoisomerase this enzyme also has to decatenate newly replicated chromosomes.</text>
</comment>
<reference evidence="12" key="1">
    <citation type="journal article" date="2020" name="mSystems">
        <title>Genome- and Community-Level Interaction Insights into Carbon Utilization and Element Cycling Functions of Hydrothermarchaeota in Hydrothermal Sediment.</title>
        <authorList>
            <person name="Zhou Z."/>
            <person name="Liu Y."/>
            <person name="Xu W."/>
            <person name="Pan J."/>
            <person name="Luo Z.H."/>
            <person name="Li M."/>
        </authorList>
    </citation>
    <scope>NUCLEOTIDE SEQUENCE [LARGE SCALE GENOMIC DNA]</scope>
    <source>
        <strain evidence="12">HyVt-96</strain>
    </source>
</reference>
<dbReference type="InterPro" id="IPR001241">
    <property type="entry name" value="Topo_IIA"/>
</dbReference>
<keyword evidence="5 10" id="KW-0067">ATP-binding</keyword>
<dbReference type="InterPro" id="IPR006171">
    <property type="entry name" value="TOPRIM_dom"/>
</dbReference>
<dbReference type="InterPro" id="IPR003594">
    <property type="entry name" value="HATPase_dom"/>
</dbReference>
<dbReference type="InterPro" id="IPR002288">
    <property type="entry name" value="DNA_gyrase_B_C"/>
</dbReference>
<dbReference type="InterPro" id="IPR013506">
    <property type="entry name" value="Topo_IIA_bsu_dom2"/>
</dbReference>
<dbReference type="GO" id="GO:0005737">
    <property type="term" value="C:cytoplasm"/>
    <property type="evidence" value="ECO:0007669"/>
    <property type="project" value="UniProtKB-SubCell"/>
</dbReference>
<feature type="domain" description="Toprim" evidence="11">
    <location>
        <begin position="416"/>
        <end position="530"/>
    </location>
</feature>
<dbReference type="GO" id="GO:0006265">
    <property type="term" value="P:DNA topological change"/>
    <property type="evidence" value="ECO:0007669"/>
    <property type="project" value="UniProtKB-UniRule"/>
</dbReference>
<dbReference type="FunFam" id="3.30.230.10:FF:000005">
    <property type="entry name" value="DNA gyrase subunit B"/>
    <property type="match status" value="1"/>
</dbReference>
<dbReference type="InterPro" id="IPR013760">
    <property type="entry name" value="Topo_IIA-like_dom_sf"/>
</dbReference>
<feature type="site" description="Interaction with DNA" evidence="10">
    <location>
        <position position="447"/>
    </location>
</feature>
<dbReference type="SUPFAM" id="SSF56719">
    <property type="entry name" value="Type II DNA topoisomerase"/>
    <property type="match status" value="1"/>
</dbReference>
<dbReference type="SMART" id="SM00433">
    <property type="entry name" value="TOP2c"/>
    <property type="match status" value="1"/>
</dbReference>
<evidence type="ECO:0000313" key="12">
    <source>
        <dbReference type="EMBL" id="HHF53417.1"/>
    </source>
</evidence>
<dbReference type="NCBIfam" id="NF004189">
    <property type="entry name" value="PRK05644.1"/>
    <property type="match status" value="1"/>
</dbReference>
<proteinExistence type="inferred from homology"/>
<feature type="binding site" evidence="10">
    <location>
        <position position="422"/>
    </location>
    <ligand>
        <name>Mg(2+)</name>
        <dbReference type="ChEBI" id="CHEBI:18420"/>
        <label>1</label>
        <note>catalytic</note>
    </ligand>
</feature>
<evidence type="ECO:0000256" key="3">
    <source>
        <dbReference type="ARBA" id="ARBA00022723"/>
    </source>
</evidence>
<evidence type="ECO:0000256" key="1">
    <source>
        <dbReference type="ARBA" id="ARBA00000185"/>
    </source>
</evidence>
<evidence type="ECO:0000256" key="2">
    <source>
        <dbReference type="ARBA" id="ARBA00010708"/>
    </source>
</evidence>
<comment type="cofactor">
    <cofactor evidence="10">
        <name>Mg(2+)</name>
        <dbReference type="ChEBI" id="CHEBI:18420"/>
    </cofactor>
    <cofactor evidence="10">
        <name>Mn(2+)</name>
        <dbReference type="ChEBI" id="CHEBI:29035"/>
    </cofactor>
    <cofactor evidence="10">
        <name>Ca(2+)</name>
        <dbReference type="ChEBI" id="CHEBI:29108"/>
    </cofactor>
    <text evidence="10">Binds two Mg(2+) per subunit. The magnesium ions form salt bridges with both the protein and the DNA. Can also accept other divalent metal cations, such as Mn(2+) or Ca(2+).</text>
</comment>
<evidence type="ECO:0000256" key="8">
    <source>
        <dbReference type="ARBA" id="ARBA00023125"/>
    </source>
</evidence>
<protein>
    <recommendedName>
        <fullName evidence="10">DNA gyrase subunit B</fullName>
        <ecNumber evidence="10">5.6.2.2</ecNumber>
    </recommendedName>
</protein>
<dbReference type="InterPro" id="IPR034160">
    <property type="entry name" value="TOPRIM_GyrB"/>
</dbReference>
<dbReference type="NCBIfam" id="TIGR01059">
    <property type="entry name" value="gyrB"/>
    <property type="match status" value="1"/>
</dbReference>
<dbReference type="FunFam" id="3.30.565.10:FF:000002">
    <property type="entry name" value="DNA gyrase subunit B"/>
    <property type="match status" value="1"/>
</dbReference>
<name>A0A7V5HND0_UNCW3</name>
<dbReference type="InterPro" id="IPR020568">
    <property type="entry name" value="Ribosomal_Su5_D2-typ_SF"/>
</dbReference>
<dbReference type="PRINTS" id="PR01159">
    <property type="entry name" value="DNAGYRASEB"/>
</dbReference>
<dbReference type="AlphaFoldDB" id="A0A7V5HND0"/>
<dbReference type="SMART" id="SM00387">
    <property type="entry name" value="HATPase_c"/>
    <property type="match status" value="1"/>
</dbReference>
<feature type="binding site" evidence="10">
    <location>
        <position position="497"/>
    </location>
    <ligand>
        <name>Mg(2+)</name>
        <dbReference type="ChEBI" id="CHEBI:18420"/>
        <label>2</label>
    </ligand>
</feature>
<dbReference type="InterPro" id="IPR011557">
    <property type="entry name" value="GyrB"/>
</dbReference>
<keyword evidence="6 10" id="KW-0460">Magnesium</keyword>
<dbReference type="InterPro" id="IPR036890">
    <property type="entry name" value="HATPase_C_sf"/>
</dbReference>
<keyword evidence="4 10" id="KW-0547">Nucleotide-binding</keyword>
<comment type="catalytic activity">
    <reaction evidence="1 10">
        <text>ATP-dependent breakage, passage and rejoining of double-stranded DNA.</text>
        <dbReference type="EC" id="5.6.2.2"/>
    </reaction>
</comment>
<dbReference type="GO" id="GO:0005524">
    <property type="term" value="F:ATP binding"/>
    <property type="evidence" value="ECO:0007669"/>
    <property type="project" value="UniProtKB-UniRule"/>
</dbReference>
<dbReference type="HAMAP" id="MF_01898">
    <property type="entry name" value="GyrB"/>
    <property type="match status" value="1"/>
</dbReference>
<comment type="similarity">
    <text evidence="2 10">Belongs to the type II topoisomerase GyrB family.</text>
</comment>
<evidence type="ECO:0000256" key="9">
    <source>
        <dbReference type="ARBA" id="ARBA00023235"/>
    </source>
</evidence>
<gene>
    <name evidence="10 12" type="primary">gyrB</name>
    <name evidence="12" type="ORF">ENL43_03530</name>
</gene>
<evidence type="ECO:0000259" key="11">
    <source>
        <dbReference type="PROSITE" id="PS50880"/>
    </source>
</evidence>
<dbReference type="Pfam" id="PF02518">
    <property type="entry name" value="HATPase_c"/>
    <property type="match status" value="1"/>
</dbReference>
<dbReference type="GO" id="GO:0003677">
    <property type="term" value="F:DNA binding"/>
    <property type="evidence" value="ECO:0007669"/>
    <property type="project" value="UniProtKB-KW"/>
</dbReference>
<feature type="binding site" evidence="10">
    <location>
        <position position="495"/>
    </location>
    <ligand>
        <name>Mg(2+)</name>
        <dbReference type="ChEBI" id="CHEBI:18420"/>
        <label>2</label>
    </ligand>
</feature>
<dbReference type="SUPFAM" id="SSF54211">
    <property type="entry name" value="Ribosomal protein S5 domain 2-like"/>
    <property type="match status" value="1"/>
</dbReference>
<dbReference type="SUPFAM" id="SSF55874">
    <property type="entry name" value="ATPase domain of HSP90 chaperone/DNA topoisomerase II/histidine kinase"/>
    <property type="match status" value="1"/>
</dbReference>
<keyword evidence="10" id="KW-0963">Cytoplasm</keyword>
<dbReference type="EC" id="5.6.2.2" evidence="10"/>
<dbReference type="Pfam" id="PF00986">
    <property type="entry name" value="DNA_gyraseB_C"/>
    <property type="match status" value="1"/>
</dbReference>
<dbReference type="Pfam" id="PF00204">
    <property type="entry name" value="DNA_gyraseB"/>
    <property type="match status" value="1"/>
</dbReference>
<dbReference type="InterPro" id="IPR000565">
    <property type="entry name" value="Topo_IIA_B"/>
</dbReference>
<dbReference type="Gene3D" id="3.40.50.670">
    <property type="match status" value="1"/>
</dbReference>
<evidence type="ECO:0000256" key="6">
    <source>
        <dbReference type="ARBA" id="ARBA00022842"/>
    </source>
</evidence>
<evidence type="ECO:0000256" key="7">
    <source>
        <dbReference type="ARBA" id="ARBA00023029"/>
    </source>
</evidence>
<dbReference type="GO" id="GO:0006261">
    <property type="term" value="P:DNA-templated DNA replication"/>
    <property type="evidence" value="ECO:0007669"/>
    <property type="project" value="UniProtKB-UniRule"/>
</dbReference>
<dbReference type="FunFam" id="3.40.50.670:FF:000002">
    <property type="entry name" value="DNA gyrase subunit B"/>
    <property type="match status" value="1"/>
</dbReference>
<dbReference type="CDD" id="cd03366">
    <property type="entry name" value="TOPRIM_TopoIIA_GyrB"/>
    <property type="match status" value="1"/>
</dbReference>
<organism evidence="12">
    <name type="scientific">candidate division WOR-3 bacterium</name>
    <dbReference type="NCBI Taxonomy" id="2052148"/>
    <lineage>
        <taxon>Bacteria</taxon>
        <taxon>Bacteria division WOR-3</taxon>
    </lineage>
</organism>
<sequence>MAENNGYRAEDIKILKGLEGVRRRPAMYIGDVGKRGLHHLVFEIVDNAIDESLAGFCTEILVQINKDGSVTIKDNGRGIPVDPHPETGLPAVEVVFTYLHAGGKFDSKVYQISGGLHGVGASVVNALSEWLEVKVRRDGKIYRQRFERGEKITELEIIGESEDTGTEVTFKPDPQIFKTTVFEYEYLKERLRELAYLIKGVKIILRDERTNKEEVFHFEGGLIEFLAYLDEAREVISRPFYMEVSKDGVEVEIALEYTNSFTENILTFANTINTTEGGTHLSGFKSALTRALNDFGKNFGYLKNNKSFSGEDVREGLTAIVHVKLPDPQFEGQTKTKLGNGYIKGIVESTFYSRFLRFLDEHPKDAQKIMEKCILASRSREAARKARELTRRKSFLESDTLPGKLADCIAEDPERSELFIVEGESAGGSAKQGRDREFQAILPLRGKILNVEKSSLDKALSNGEIKALISAIGTGIGDECDPSKSRYGKIIIMTDADVDGSHIRTLLLTLFFRYMKPLVEQGYIYIAQPPLYRVKKGKEEWYLHSDEELEKLLKDLGEGHIIIQRYKGLGEMNPEQLWKTTMNPEKRLLKKVTVEDAAEADRLFSILMGEKVEPRRQFIQENAKKAVNLDI</sequence>
<dbReference type="Proteomes" id="UP000886050">
    <property type="component" value="Unassembled WGS sequence"/>
</dbReference>
<dbReference type="PROSITE" id="PS50880">
    <property type="entry name" value="TOPRIM"/>
    <property type="match status" value="1"/>
</dbReference>
<comment type="function">
    <text evidence="10">A type II topoisomerase that negatively supercoils closed circular double-stranded (ds) DNA in an ATP-dependent manner to modulate DNA topology and maintain chromosomes in an underwound state. Negative supercoiling favors strand separation, and DNA replication, transcription, recombination and repair, all of which involve strand separation. Also able to catalyze the interconversion of other topological isomers of dsDNA rings, including catenanes and knotted rings. Type II topoisomerases break and join 2 DNA strands simultaneously in an ATP-dependent manner.</text>
</comment>
<accession>A0A7V5HND0</accession>
<evidence type="ECO:0000256" key="5">
    <source>
        <dbReference type="ARBA" id="ARBA00022840"/>
    </source>
</evidence>
<feature type="site" description="Interaction with DNA" evidence="10">
    <location>
        <position position="450"/>
    </location>
</feature>
<keyword evidence="7 10" id="KW-0799">Topoisomerase</keyword>
<keyword evidence="8" id="KW-0238">DNA-binding</keyword>
<dbReference type="InterPro" id="IPR014721">
    <property type="entry name" value="Ribsml_uS5_D2-typ_fold_subgr"/>
</dbReference>
<dbReference type="CDD" id="cd00822">
    <property type="entry name" value="TopoII_Trans_DNA_gyrase"/>
    <property type="match status" value="1"/>
</dbReference>
<dbReference type="PANTHER" id="PTHR45866">
    <property type="entry name" value="DNA GYRASE/TOPOISOMERASE SUBUNIT B"/>
    <property type="match status" value="1"/>
</dbReference>
<dbReference type="NCBIfam" id="NF011501">
    <property type="entry name" value="PRK14939.1"/>
    <property type="match status" value="1"/>
</dbReference>